<dbReference type="Gene3D" id="2.60.120.920">
    <property type="match status" value="1"/>
</dbReference>
<comment type="caution">
    <text evidence="5">The sequence shown here is derived from an EMBL/GenBank/DDBJ whole genome shotgun (WGS) entry which is preliminary data.</text>
</comment>
<dbReference type="STRING" id="623744.A0A553R996"/>
<dbReference type="CDD" id="cd12884">
    <property type="entry name" value="SPRY_hnRNP"/>
    <property type="match status" value="1"/>
</dbReference>
<accession>A0A553R996</accession>
<evidence type="ECO:0000259" key="4">
    <source>
        <dbReference type="PROSITE" id="PS50800"/>
    </source>
</evidence>
<evidence type="ECO:0000256" key="1">
    <source>
        <dbReference type="ARBA" id="ARBA00004123"/>
    </source>
</evidence>
<dbReference type="InterPro" id="IPR035778">
    <property type="entry name" value="SPRY_hnRNP_U"/>
</dbReference>
<dbReference type="PROSITE" id="PS50800">
    <property type="entry name" value="SAP"/>
    <property type="match status" value="1"/>
</dbReference>
<dbReference type="EMBL" id="SRMA01025145">
    <property type="protein sequence ID" value="TRY98755.1"/>
    <property type="molecule type" value="Genomic_DNA"/>
</dbReference>
<evidence type="ECO:0000313" key="5">
    <source>
        <dbReference type="EMBL" id="TRY98755.1"/>
    </source>
</evidence>
<evidence type="ECO:0000313" key="6">
    <source>
        <dbReference type="Proteomes" id="UP000316079"/>
    </source>
</evidence>
<dbReference type="SMART" id="SM00513">
    <property type="entry name" value="SAP"/>
    <property type="match status" value="1"/>
</dbReference>
<dbReference type="GO" id="GO:0005634">
    <property type="term" value="C:nucleus"/>
    <property type="evidence" value="ECO:0007669"/>
    <property type="project" value="UniProtKB-SubCell"/>
</dbReference>
<dbReference type="SUPFAM" id="SSF52540">
    <property type="entry name" value="P-loop containing nucleoside triphosphate hydrolases"/>
    <property type="match status" value="1"/>
</dbReference>
<dbReference type="GO" id="GO:0003723">
    <property type="term" value="F:RNA binding"/>
    <property type="evidence" value="ECO:0007669"/>
    <property type="project" value="TreeGrafter"/>
</dbReference>
<dbReference type="Gene3D" id="3.40.50.300">
    <property type="entry name" value="P-loop containing nucleotide triphosphate hydrolases"/>
    <property type="match status" value="1"/>
</dbReference>
<dbReference type="Gene3D" id="1.10.720.30">
    <property type="entry name" value="SAP domain"/>
    <property type="match status" value="1"/>
</dbReference>
<dbReference type="SMART" id="SM00449">
    <property type="entry name" value="SPRY"/>
    <property type="match status" value="1"/>
</dbReference>
<evidence type="ECO:0000256" key="3">
    <source>
        <dbReference type="SAM" id="MobiDB-lite"/>
    </source>
</evidence>
<dbReference type="PANTHER" id="PTHR12381">
    <property type="entry name" value="HETEROGENEOUS NUCLEAR RIBONUCLEOPROTEIN U FAMILY MEMBER"/>
    <property type="match status" value="1"/>
</dbReference>
<dbReference type="InterPro" id="IPR003034">
    <property type="entry name" value="SAP_dom"/>
</dbReference>
<dbReference type="Pfam" id="PF13671">
    <property type="entry name" value="AAA_33"/>
    <property type="match status" value="1"/>
</dbReference>
<dbReference type="InterPro" id="IPR027417">
    <property type="entry name" value="P-loop_NTPase"/>
</dbReference>
<gene>
    <name evidence="5" type="ORF">DNTS_025494</name>
</gene>
<dbReference type="AlphaFoldDB" id="A0A553R996"/>
<evidence type="ECO:0000256" key="2">
    <source>
        <dbReference type="ARBA" id="ARBA00023242"/>
    </source>
</evidence>
<dbReference type="Pfam" id="PF00622">
    <property type="entry name" value="SPRY"/>
    <property type="match status" value="1"/>
</dbReference>
<dbReference type="OrthoDB" id="445357at2759"/>
<organism evidence="5 6">
    <name type="scientific">Danionella cerebrum</name>
    <dbReference type="NCBI Taxonomy" id="2873325"/>
    <lineage>
        <taxon>Eukaryota</taxon>
        <taxon>Metazoa</taxon>
        <taxon>Chordata</taxon>
        <taxon>Craniata</taxon>
        <taxon>Vertebrata</taxon>
        <taxon>Euteleostomi</taxon>
        <taxon>Actinopterygii</taxon>
        <taxon>Neopterygii</taxon>
        <taxon>Teleostei</taxon>
        <taxon>Ostariophysi</taxon>
        <taxon>Cypriniformes</taxon>
        <taxon>Danionidae</taxon>
        <taxon>Danioninae</taxon>
        <taxon>Danionella</taxon>
    </lineage>
</organism>
<sequence>MLSAEVKKLKVTELRARLKERGLEAKGLKAELVVRLISAIEAGHEPIRSGGEGKDVCEETSPKTQEHPISEQYEQVTTVNTSLKVYNHQSTQTEPRQLCSCASPRANAGESLLQQTNSLPEHPVTLTTVASETAVSGRLTPEALAQDQLNCRLSDESERVESIPEEGRLSEKRGRDYYEFKEDIYYKRAKMPQLAPEPGGEEDIDLEDVRLDPYNCDLHFEVDSEGSNGQPLLWEKFPLIWSGCRMSHGFYYGKVGFEVKFTKRLPAAASDVSVDPDLHVLRVGWSVDNTSLQLGEVEMSYGFDGRGRKVTGGKEEAFGELFTEGDIIGCYAFISETGEATLSFQKNGRSLGVAFQLDSSVLKREALYPHVLCKNCSVSVNLHPHAPWHPSPEGFHTLSTLPPGQRTRASFPAASKSQCEVLMMVGLPGSGKTHWAQAHVLQNPRKRYTVLSTNSILSCMREAAGADHRELRLQQATQCVSHLLTIAAGKRRNYILDQTNIYPSAQRHKMLCFHGYQRKAVVVFPPDELWKRRLALREEDEGMALQEMCLLKAKVSFTLPEVGEHLEQVVFVELGSDEALKLLTQYKEGARSLLPALPKRGEQKRRHCGWRGRPFGCHNHNTLQRAHAWTPSVSGQPYGCRSDPQRYRKYYRPCYGQWSLIEQSSSGAQYGWGGF</sequence>
<dbReference type="Proteomes" id="UP000316079">
    <property type="component" value="Unassembled WGS sequence"/>
</dbReference>
<dbReference type="InterPro" id="IPR036361">
    <property type="entry name" value="SAP_dom_sf"/>
</dbReference>
<dbReference type="InterPro" id="IPR043136">
    <property type="entry name" value="B30.2/SPRY_sf"/>
</dbReference>
<name>A0A553R996_9TELE</name>
<dbReference type="GO" id="GO:0000380">
    <property type="term" value="P:alternative mRNA splicing, via spliceosome"/>
    <property type="evidence" value="ECO:0007669"/>
    <property type="project" value="TreeGrafter"/>
</dbReference>
<keyword evidence="6" id="KW-1185">Reference proteome</keyword>
<dbReference type="InterPro" id="IPR003877">
    <property type="entry name" value="SPRY_dom"/>
</dbReference>
<keyword evidence="2" id="KW-0539">Nucleus</keyword>
<dbReference type="Pfam" id="PF02037">
    <property type="entry name" value="SAP"/>
    <property type="match status" value="1"/>
</dbReference>
<comment type="subcellular location">
    <subcellularLocation>
        <location evidence="1">Nucleus</location>
    </subcellularLocation>
</comment>
<reference evidence="5 6" key="1">
    <citation type="journal article" date="2019" name="Sci. Data">
        <title>Hybrid genome assembly and annotation of Danionella translucida.</title>
        <authorList>
            <person name="Kadobianskyi M."/>
            <person name="Schulze L."/>
            <person name="Schuelke M."/>
            <person name="Judkewitz B."/>
        </authorList>
    </citation>
    <scope>NUCLEOTIDE SEQUENCE [LARGE SCALE GENOMIC DNA]</scope>
    <source>
        <strain evidence="5 6">Bolton</strain>
    </source>
</reference>
<dbReference type="SUPFAM" id="SSF49899">
    <property type="entry name" value="Concanavalin A-like lectins/glucanases"/>
    <property type="match status" value="1"/>
</dbReference>
<proteinExistence type="predicted"/>
<protein>
    <recommendedName>
        <fullName evidence="4">SAP domain-containing protein</fullName>
    </recommendedName>
</protein>
<dbReference type="InterPro" id="IPR013320">
    <property type="entry name" value="ConA-like_dom_sf"/>
</dbReference>
<dbReference type="SUPFAM" id="SSF68906">
    <property type="entry name" value="SAP domain"/>
    <property type="match status" value="1"/>
</dbReference>
<feature type="region of interest" description="Disordered" evidence="3">
    <location>
        <begin position="47"/>
        <end position="67"/>
    </location>
</feature>
<feature type="domain" description="SAP" evidence="4">
    <location>
        <begin position="6"/>
        <end position="40"/>
    </location>
</feature>
<dbReference type="PANTHER" id="PTHR12381:SF66">
    <property type="entry name" value="HETEROGENEOUS NUCLEAR RIBONUCLEOPROTEIN U-LIKE PROTEIN 2"/>
    <property type="match status" value="1"/>
</dbReference>